<feature type="region of interest" description="Disordered" evidence="1">
    <location>
        <begin position="326"/>
        <end position="351"/>
    </location>
</feature>
<reference evidence="2 3" key="1">
    <citation type="journal article" date="2010" name="Nature">
        <title>The Ectocarpus genome and the independent evolution of multicellularity in brown algae.</title>
        <authorList>
            <person name="Cock J.M."/>
            <person name="Sterck L."/>
            <person name="Rouze P."/>
            <person name="Scornet D."/>
            <person name="Allen A.E."/>
            <person name="Amoutzias G."/>
            <person name="Anthouard V."/>
            <person name="Artiguenave F."/>
            <person name="Aury J.M."/>
            <person name="Badger J.H."/>
            <person name="Beszteri B."/>
            <person name="Billiau K."/>
            <person name="Bonnet E."/>
            <person name="Bothwell J.H."/>
            <person name="Bowler C."/>
            <person name="Boyen C."/>
            <person name="Brownlee C."/>
            <person name="Carrano C.J."/>
            <person name="Charrier B."/>
            <person name="Cho G.Y."/>
            <person name="Coelho S.M."/>
            <person name="Collen J."/>
            <person name="Corre E."/>
            <person name="Da Silva C."/>
            <person name="Delage L."/>
            <person name="Delaroque N."/>
            <person name="Dittami S.M."/>
            <person name="Doulbeau S."/>
            <person name="Elias M."/>
            <person name="Farnham G."/>
            <person name="Gachon C.M."/>
            <person name="Gschloessl B."/>
            <person name="Heesch S."/>
            <person name="Jabbari K."/>
            <person name="Jubin C."/>
            <person name="Kawai H."/>
            <person name="Kimura K."/>
            <person name="Kloareg B."/>
            <person name="Kupper F.C."/>
            <person name="Lang D."/>
            <person name="Le Bail A."/>
            <person name="Leblanc C."/>
            <person name="Lerouge P."/>
            <person name="Lohr M."/>
            <person name="Lopez P.J."/>
            <person name="Martens C."/>
            <person name="Maumus F."/>
            <person name="Michel G."/>
            <person name="Miranda-Saavedra D."/>
            <person name="Morales J."/>
            <person name="Moreau H."/>
            <person name="Motomura T."/>
            <person name="Nagasato C."/>
            <person name="Napoli C.A."/>
            <person name="Nelson D.R."/>
            <person name="Nyvall-Collen P."/>
            <person name="Peters A.F."/>
            <person name="Pommier C."/>
            <person name="Potin P."/>
            <person name="Poulain J."/>
            <person name="Quesneville H."/>
            <person name="Read B."/>
            <person name="Rensing S.A."/>
            <person name="Ritter A."/>
            <person name="Rousvoal S."/>
            <person name="Samanta M."/>
            <person name="Samson G."/>
            <person name="Schroeder D.C."/>
            <person name="Segurens B."/>
            <person name="Strittmatter M."/>
            <person name="Tonon T."/>
            <person name="Tregear J.W."/>
            <person name="Valentin K."/>
            <person name="von Dassow P."/>
            <person name="Yamagishi T."/>
            <person name="Van de Peer Y."/>
            <person name="Wincker P."/>
        </authorList>
    </citation>
    <scope>NUCLEOTIDE SEQUENCE [LARGE SCALE GENOMIC DNA]</scope>
    <source>
        <strain evidence="3">Ec32 / CCAP1310/4</strain>
    </source>
</reference>
<feature type="compositionally biased region" description="Basic and acidic residues" evidence="1">
    <location>
        <begin position="338"/>
        <end position="351"/>
    </location>
</feature>
<feature type="region of interest" description="Disordered" evidence="1">
    <location>
        <begin position="177"/>
        <end position="303"/>
    </location>
</feature>
<dbReference type="AlphaFoldDB" id="D8LRH5"/>
<feature type="compositionally biased region" description="Low complexity" evidence="1">
    <location>
        <begin position="276"/>
        <end position="288"/>
    </location>
</feature>
<name>D8LRH5_ECTSI</name>
<feature type="compositionally biased region" description="Basic and acidic residues" evidence="1">
    <location>
        <begin position="228"/>
        <end position="258"/>
    </location>
</feature>
<feature type="region of interest" description="Disordered" evidence="1">
    <location>
        <begin position="118"/>
        <end position="150"/>
    </location>
</feature>
<accession>D8LRH5</accession>
<feature type="compositionally biased region" description="Low complexity" evidence="1">
    <location>
        <begin position="60"/>
        <end position="69"/>
    </location>
</feature>
<feature type="compositionally biased region" description="Basic and acidic residues" evidence="1">
    <location>
        <begin position="376"/>
        <end position="385"/>
    </location>
</feature>
<organism evidence="2 3">
    <name type="scientific">Ectocarpus siliculosus</name>
    <name type="common">Brown alga</name>
    <name type="synonym">Conferva siliculosa</name>
    <dbReference type="NCBI Taxonomy" id="2880"/>
    <lineage>
        <taxon>Eukaryota</taxon>
        <taxon>Sar</taxon>
        <taxon>Stramenopiles</taxon>
        <taxon>Ochrophyta</taxon>
        <taxon>PX clade</taxon>
        <taxon>Phaeophyceae</taxon>
        <taxon>Ectocarpales</taxon>
        <taxon>Ectocarpaceae</taxon>
        <taxon>Ectocarpus</taxon>
    </lineage>
</organism>
<dbReference type="Proteomes" id="UP000002630">
    <property type="component" value="Unassembled WGS sequence"/>
</dbReference>
<feature type="compositionally biased region" description="Low complexity" evidence="1">
    <location>
        <begin position="1"/>
        <end position="50"/>
    </location>
</feature>
<evidence type="ECO:0000313" key="2">
    <source>
        <dbReference type="EMBL" id="CBN75076.1"/>
    </source>
</evidence>
<feature type="compositionally biased region" description="Basic and acidic residues" evidence="1">
    <location>
        <begin position="198"/>
        <end position="210"/>
    </location>
</feature>
<dbReference type="EMBL" id="FN649760">
    <property type="protein sequence ID" value="CBN75076.1"/>
    <property type="molecule type" value="Genomic_DNA"/>
</dbReference>
<feature type="compositionally biased region" description="Acidic residues" evidence="1">
    <location>
        <begin position="70"/>
        <end position="84"/>
    </location>
</feature>
<feature type="compositionally biased region" description="Low complexity" evidence="1">
    <location>
        <begin position="217"/>
        <end position="227"/>
    </location>
</feature>
<keyword evidence="3" id="KW-1185">Reference proteome</keyword>
<feature type="region of interest" description="Disordered" evidence="1">
    <location>
        <begin position="1"/>
        <end position="93"/>
    </location>
</feature>
<dbReference type="OrthoDB" id="10470919at2759"/>
<proteinExistence type="predicted"/>
<dbReference type="InParanoid" id="D8LRH5"/>
<sequence>MSASSDESSGENSSNDGESEAESGSSFSSSDDESGSGSSSSGSSSYSRSSSGEDDDNDSSSDASGSPGSTEEEEEEEEGAEDDEKERRLARKREDFEKMKELSTHMDNVVQRLATYFPLDGTEGEPKTDVVPPSAAPELPPLPLPSPDNARDRYVSARVLTMDRAVSARRLMNDRATSVASGLHFDDELSGSTASYGRHGEDEQHAERRGAGGRGQRGTSRRQSQSRADSDRRGMDTDEPAGSRKHEAEGPDAAEHRKGTTSSWSRKDRSASVVDKGLGLKLESSGGEMRSRPPPGRAGANLGFEDSHERLLWDELRETLEGVAGSDAVPPAWGHGAAVEKARADRAHEEQRRRLIDEAIAVLLEGSSSSSDSSSEDERIDNGDG</sequence>
<evidence type="ECO:0000313" key="3">
    <source>
        <dbReference type="Proteomes" id="UP000002630"/>
    </source>
</evidence>
<protein>
    <submittedName>
        <fullName evidence="2">Uncharacterized protein</fullName>
    </submittedName>
</protein>
<evidence type="ECO:0000256" key="1">
    <source>
        <dbReference type="SAM" id="MobiDB-lite"/>
    </source>
</evidence>
<gene>
    <name evidence="2" type="ORF">Esi_0066_0083</name>
</gene>
<feature type="compositionally biased region" description="Pro residues" evidence="1">
    <location>
        <begin position="134"/>
        <end position="146"/>
    </location>
</feature>
<feature type="region of interest" description="Disordered" evidence="1">
    <location>
        <begin position="364"/>
        <end position="385"/>
    </location>
</feature>